<dbReference type="Proteomes" id="UP000261540">
    <property type="component" value="Unplaced"/>
</dbReference>
<dbReference type="CDD" id="cd23766">
    <property type="entry name" value="IQCG"/>
    <property type="match status" value="1"/>
</dbReference>
<protein>
    <recommendedName>
        <fullName evidence="3">Dynein regulatory complex protein 9</fullName>
    </recommendedName>
    <alternativeName>
        <fullName evidence="9">IQ domain-containing protein G</fullName>
    </alternativeName>
</protein>
<evidence type="ECO:0000313" key="12">
    <source>
        <dbReference type="Ensembl" id="ENSPKIP00000035131.1"/>
    </source>
</evidence>
<dbReference type="PANTHER" id="PTHR14871:SF1">
    <property type="entry name" value="DYNEIN REGULATORY COMPLEX PROTEIN 9"/>
    <property type="match status" value="1"/>
</dbReference>
<organism evidence="12 13">
    <name type="scientific">Paramormyrops kingsleyae</name>
    <dbReference type="NCBI Taxonomy" id="1676925"/>
    <lineage>
        <taxon>Eukaryota</taxon>
        <taxon>Metazoa</taxon>
        <taxon>Chordata</taxon>
        <taxon>Craniata</taxon>
        <taxon>Vertebrata</taxon>
        <taxon>Euteleostomi</taxon>
        <taxon>Actinopterygii</taxon>
        <taxon>Neopterygii</taxon>
        <taxon>Teleostei</taxon>
        <taxon>Osteoglossocephala</taxon>
        <taxon>Osteoglossomorpha</taxon>
        <taxon>Osteoglossiformes</taxon>
        <taxon>Mormyridae</taxon>
        <taxon>Paramormyrops</taxon>
    </lineage>
</organism>
<comment type="subcellular location">
    <subcellularLocation>
        <location evidence="1">Cytoplasm</location>
        <location evidence="1">Cytoskeleton</location>
        <location evidence="1">Flagellum axoneme</location>
    </subcellularLocation>
</comment>
<dbReference type="GO" id="GO:0005737">
    <property type="term" value="C:cytoplasm"/>
    <property type="evidence" value="ECO:0007669"/>
    <property type="project" value="TreeGrafter"/>
</dbReference>
<keyword evidence="13" id="KW-1185">Reference proteome</keyword>
<dbReference type="InterPro" id="IPR000048">
    <property type="entry name" value="IQ_motif_EF-hand-BS"/>
</dbReference>
<evidence type="ECO:0000256" key="9">
    <source>
        <dbReference type="ARBA" id="ARBA00032183"/>
    </source>
</evidence>
<comment type="similarity">
    <text evidence="2">Belongs to the DRC9 family.</text>
</comment>
<feature type="compositionally biased region" description="Basic residues" evidence="11">
    <location>
        <begin position="315"/>
        <end position="333"/>
    </location>
</feature>
<dbReference type="GO" id="GO:0007288">
    <property type="term" value="P:sperm axoneme assembly"/>
    <property type="evidence" value="ECO:0007669"/>
    <property type="project" value="TreeGrafter"/>
</dbReference>
<evidence type="ECO:0000313" key="13">
    <source>
        <dbReference type="Proteomes" id="UP000261540"/>
    </source>
</evidence>
<evidence type="ECO:0000256" key="5">
    <source>
        <dbReference type="ARBA" id="ARBA00022846"/>
    </source>
</evidence>
<reference evidence="12" key="1">
    <citation type="submission" date="2025-08" db="UniProtKB">
        <authorList>
            <consortium name="Ensembl"/>
        </authorList>
    </citation>
    <scope>IDENTIFICATION</scope>
</reference>
<dbReference type="PANTHER" id="PTHR14871">
    <property type="entry name" value="DYNEIN REGULATORY COMPLEX PROTEIN 9"/>
    <property type="match status" value="1"/>
</dbReference>
<evidence type="ECO:0000256" key="1">
    <source>
        <dbReference type="ARBA" id="ARBA00004611"/>
    </source>
</evidence>
<dbReference type="GO" id="GO:0036126">
    <property type="term" value="C:sperm flagellum"/>
    <property type="evidence" value="ECO:0007669"/>
    <property type="project" value="TreeGrafter"/>
</dbReference>
<evidence type="ECO:0000256" key="10">
    <source>
        <dbReference type="SAM" id="Coils"/>
    </source>
</evidence>
<keyword evidence="8" id="KW-0966">Cell projection</keyword>
<evidence type="ECO:0000256" key="11">
    <source>
        <dbReference type="SAM" id="MobiDB-lite"/>
    </source>
</evidence>
<keyword evidence="5" id="KW-0282">Flagellum</keyword>
<name>A0A3B3SYE6_9TELE</name>
<evidence type="ECO:0000256" key="8">
    <source>
        <dbReference type="ARBA" id="ARBA00023273"/>
    </source>
</evidence>
<keyword evidence="7" id="KW-0206">Cytoskeleton</keyword>
<proteinExistence type="inferred from homology"/>
<dbReference type="Pfam" id="PF00612">
    <property type="entry name" value="IQ"/>
    <property type="match status" value="1"/>
</dbReference>
<dbReference type="PROSITE" id="PS50096">
    <property type="entry name" value="IQ"/>
    <property type="match status" value="1"/>
</dbReference>
<feature type="coiled-coil region" evidence="10">
    <location>
        <begin position="222"/>
        <end position="253"/>
    </location>
</feature>
<dbReference type="OrthoDB" id="10254713at2759"/>
<feature type="region of interest" description="Disordered" evidence="11">
    <location>
        <begin position="314"/>
        <end position="333"/>
    </location>
</feature>
<accession>A0A3B3SYE6</accession>
<dbReference type="AlphaFoldDB" id="A0A3B3SYE6"/>
<evidence type="ECO:0000256" key="4">
    <source>
        <dbReference type="ARBA" id="ARBA00022490"/>
    </source>
</evidence>
<evidence type="ECO:0000256" key="6">
    <source>
        <dbReference type="ARBA" id="ARBA00023069"/>
    </source>
</evidence>
<dbReference type="InterPro" id="IPR042618">
    <property type="entry name" value="IQCG"/>
</dbReference>
<dbReference type="SMART" id="SM00015">
    <property type="entry name" value="IQ"/>
    <property type="match status" value="1"/>
</dbReference>
<evidence type="ECO:0000256" key="7">
    <source>
        <dbReference type="ARBA" id="ARBA00023212"/>
    </source>
</evidence>
<reference evidence="12" key="2">
    <citation type="submission" date="2025-09" db="UniProtKB">
        <authorList>
            <consortium name="Ensembl"/>
        </authorList>
    </citation>
    <scope>IDENTIFICATION</scope>
</reference>
<dbReference type="GeneTree" id="ENSGT00730000111263"/>
<evidence type="ECO:0000256" key="3">
    <source>
        <dbReference type="ARBA" id="ARBA00013738"/>
    </source>
</evidence>
<dbReference type="Ensembl" id="ENSPKIT00000016059.1">
    <property type="protein sequence ID" value="ENSPKIP00000035131.1"/>
    <property type="gene ID" value="ENSPKIG00000014192.1"/>
</dbReference>
<keyword evidence="10" id="KW-0175">Coiled coil</keyword>
<evidence type="ECO:0000256" key="2">
    <source>
        <dbReference type="ARBA" id="ARBA00008222"/>
    </source>
</evidence>
<feature type="coiled-coil region" evidence="10">
    <location>
        <begin position="101"/>
        <end position="138"/>
    </location>
</feature>
<sequence length="333" mass="38904">MASPFKAVELLRITTVLEDCADQLVILGNLRRARRGCSAEEAATADLGDVPHRSQRELGSPVLPAYLSKVQQNRDFVDQAITALLEELQATGTFNSLLCIIDEEERRKSQLQDIVLKEEEAKSKTKVLQRQLQDIRKENALKLQDRDCFIAHLKDQLQETKARTALEKSYVTKCSKLLVYQEQKLNASSEKQLLEMIQLFHDRMDEEKRAHAEMEGFLKRHQARLEEKLEMWMEQYEKDMEEKQQEISTLRNARASNLLQLQELARKYQHSEQVVKEDRVQKLLLRQQLEMDRNQRNAALKIQSWWRGTLVRRQMGPHRKGKKTTTAAKKKKK</sequence>
<keyword evidence="6" id="KW-0969">Cilium</keyword>
<dbReference type="STRING" id="1676925.ENSPKIP00000035131"/>
<keyword evidence="4" id="KW-0963">Cytoplasm</keyword>